<gene>
    <name evidence="1" type="ORF">A3C72_03450</name>
</gene>
<dbReference type="STRING" id="1802306.A3C72_03450"/>
<evidence type="ECO:0000313" key="2">
    <source>
        <dbReference type="Proteomes" id="UP000177130"/>
    </source>
</evidence>
<dbReference type="InterPro" id="IPR015946">
    <property type="entry name" value="KH_dom-like_a/b"/>
</dbReference>
<protein>
    <recommendedName>
        <fullName evidence="3">Ribosome-binding factor A</fullName>
    </recommendedName>
</protein>
<evidence type="ECO:0008006" key="3">
    <source>
        <dbReference type="Google" id="ProtNLM"/>
    </source>
</evidence>
<comment type="caution">
    <text evidence="1">The sequence shown here is derived from an EMBL/GenBank/DDBJ whole genome shotgun (WGS) entry which is preliminary data.</text>
</comment>
<evidence type="ECO:0000313" key="1">
    <source>
        <dbReference type="EMBL" id="OHA24328.1"/>
    </source>
</evidence>
<dbReference type="Proteomes" id="UP000177130">
    <property type="component" value="Unassembled WGS sequence"/>
</dbReference>
<accession>A0A1G2MKF6</accession>
<dbReference type="InterPro" id="IPR023799">
    <property type="entry name" value="RbfA_dom_sf"/>
</dbReference>
<dbReference type="SUPFAM" id="SSF89919">
    <property type="entry name" value="Ribosome-binding factor A, RbfA"/>
    <property type="match status" value="1"/>
</dbReference>
<proteinExistence type="predicted"/>
<reference evidence="1 2" key="1">
    <citation type="journal article" date="2016" name="Nat. Commun.">
        <title>Thousands of microbial genomes shed light on interconnected biogeochemical processes in an aquifer system.</title>
        <authorList>
            <person name="Anantharaman K."/>
            <person name="Brown C.T."/>
            <person name="Hug L.A."/>
            <person name="Sharon I."/>
            <person name="Castelle C.J."/>
            <person name="Probst A.J."/>
            <person name="Thomas B.C."/>
            <person name="Singh A."/>
            <person name="Wilkins M.J."/>
            <person name="Karaoz U."/>
            <person name="Brodie E.L."/>
            <person name="Williams K.H."/>
            <person name="Hubbard S.S."/>
            <person name="Banfield J.F."/>
        </authorList>
    </citation>
    <scope>NUCLEOTIDE SEQUENCE [LARGE SCALE GENOMIC DNA]</scope>
</reference>
<name>A0A1G2MKF6_9BACT</name>
<sequence>MNSKVEETKKKNDKIAAIVSVAASEFFKRESDRTSMITVTRTEIKDRSKKALIYITVFPEDKEETALSFTKRKRTELHNYLINETGLVMVPFVDIEIDIGEKNRQKIEAIKLDIK</sequence>
<organism evidence="1 2">
    <name type="scientific">Candidatus Taylorbacteria bacterium RIFCSPHIGHO2_02_FULL_43_32b</name>
    <dbReference type="NCBI Taxonomy" id="1802306"/>
    <lineage>
        <taxon>Bacteria</taxon>
        <taxon>Candidatus Tayloriibacteriota</taxon>
    </lineage>
</organism>
<dbReference type="AlphaFoldDB" id="A0A1G2MKF6"/>
<dbReference type="Gene3D" id="3.30.300.20">
    <property type="match status" value="1"/>
</dbReference>
<dbReference type="EMBL" id="MHRK01000013">
    <property type="protein sequence ID" value="OHA24328.1"/>
    <property type="molecule type" value="Genomic_DNA"/>
</dbReference>